<dbReference type="Proteomes" id="UP001061070">
    <property type="component" value="Unassembled WGS sequence"/>
</dbReference>
<comment type="caution">
    <text evidence="1">The sequence shown here is derived from an EMBL/GenBank/DDBJ whole genome shotgun (WGS) entry which is preliminary data.</text>
</comment>
<sequence length="158" mass="16926">MSGLNVTQLKNEIVRPTLNYLGLGGEAAVNLLTGTALAESDATYLRQIGGPALGLWQMEPATHDDCWTNFLRFPAQSRLATKMQQIAGVSAPTADIMIHNLRYACAMARIKYYRDSASLPDASDAAGMAQYHKRVFNSPLGAANALGNIPDFKAAIAA</sequence>
<organism evidence="1 2">
    <name type="scientific">Gluconobacter frateurii NRIC 0228</name>
    <dbReference type="NCBI Taxonomy" id="1307946"/>
    <lineage>
        <taxon>Bacteria</taxon>
        <taxon>Pseudomonadati</taxon>
        <taxon>Pseudomonadota</taxon>
        <taxon>Alphaproteobacteria</taxon>
        <taxon>Acetobacterales</taxon>
        <taxon>Acetobacteraceae</taxon>
        <taxon>Gluconobacter</taxon>
    </lineage>
</organism>
<keyword evidence="2" id="KW-1185">Reference proteome</keyword>
<evidence type="ECO:0000313" key="1">
    <source>
        <dbReference type="EMBL" id="GBR15641.1"/>
    </source>
</evidence>
<dbReference type="EMBL" id="BAQW01000013">
    <property type="protein sequence ID" value="GBR15641.1"/>
    <property type="molecule type" value="Genomic_DNA"/>
</dbReference>
<name>A0ABQ0QE89_9PROT</name>
<protein>
    <submittedName>
        <fullName evidence="1">Uncharacterized protein</fullName>
    </submittedName>
</protein>
<proteinExistence type="predicted"/>
<reference evidence="1" key="1">
    <citation type="submission" date="2013-04" db="EMBL/GenBank/DDBJ databases">
        <title>The genome sequencing project of 58 acetic acid bacteria.</title>
        <authorList>
            <person name="Okamoto-Kainuma A."/>
            <person name="Ishikawa M."/>
            <person name="Umino S."/>
            <person name="Koizumi Y."/>
            <person name="Shiwa Y."/>
            <person name="Yoshikawa H."/>
            <person name="Matsutani M."/>
            <person name="Matsushita K."/>
        </authorList>
    </citation>
    <scope>NUCLEOTIDE SEQUENCE</scope>
    <source>
        <strain evidence="1">NRIC 0228</strain>
    </source>
</reference>
<accession>A0ABQ0QE89</accession>
<dbReference type="RefSeq" id="WP_099182751.1">
    <property type="nucleotide sequence ID" value="NZ_BAQW01000013.1"/>
</dbReference>
<gene>
    <name evidence="1" type="ORF">AA0228_2567</name>
</gene>
<evidence type="ECO:0000313" key="2">
    <source>
        <dbReference type="Proteomes" id="UP001061070"/>
    </source>
</evidence>